<dbReference type="Gene3D" id="1.10.10.60">
    <property type="entry name" value="Homeodomain-like"/>
    <property type="match status" value="1"/>
</dbReference>
<dbReference type="GO" id="GO:0043565">
    <property type="term" value="F:sequence-specific DNA binding"/>
    <property type="evidence" value="ECO:0007669"/>
    <property type="project" value="InterPro"/>
</dbReference>
<dbReference type="InterPro" id="IPR011051">
    <property type="entry name" value="RmlC_Cupin_sf"/>
</dbReference>
<dbReference type="SUPFAM" id="SSF51182">
    <property type="entry name" value="RmlC-like cupins"/>
    <property type="match status" value="1"/>
</dbReference>
<dbReference type="Gene3D" id="2.60.120.10">
    <property type="entry name" value="Jelly Rolls"/>
    <property type="match status" value="1"/>
</dbReference>
<accession>A0A2P5Z9B5</accession>
<evidence type="ECO:0000313" key="7">
    <source>
        <dbReference type="EMBL" id="PPU85197.1"/>
    </source>
</evidence>
<organism evidence="7 8">
    <name type="scientific">Xanthomonas sacchari</name>
    <dbReference type="NCBI Taxonomy" id="56458"/>
    <lineage>
        <taxon>Bacteria</taxon>
        <taxon>Pseudomonadati</taxon>
        <taxon>Pseudomonadota</taxon>
        <taxon>Gammaproteobacteria</taxon>
        <taxon>Lysobacterales</taxon>
        <taxon>Lysobacteraceae</taxon>
        <taxon>Xanthomonas</taxon>
    </lineage>
</organism>
<dbReference type="PANTHER" id="PTHR11019">
    <property type="entry name" value="HTH-TYPE TRANSCRIPTIONAL REGULATOR NIMR"/>
    <property type="match status" value="1"/>
</dbReference>
<evidence type="ECO:0000256" key="4">
    <source>
        <dbReference type="ARBA" id="ARBA00023163"/>
    </source>
</evidence>
<evidence type="ECO:0000256" key="2">
    <source>
        <dbReference type="ARBA" id="ARBA00023015"/>
    </source>
</evidence>
<dbReference type="Proteomes" id="UP000247346">
    <property type="component" value="Unassembled WGS sequence"/>
</dbReference>
<dbReference type="GO" id="GO:0003700">
    <property type="term" value="F:DNA-binding transcription factor activity"/>
    <property type="evidence" value="ECO:0007669"/>
    <property type="project" value="InterPro"/>
</dbReference>
<dbReference type="FunFam" id="1.10.10.60:FF:000132">
    <property type="entry name" value="AraC family transcriptional regulator"/>
    <property type="match status" value="1"/>
</dbReference>
<dbReference type="Pfam" id="PF12833">
    <property type="entry name" value="HTH_18"/>
    <property type="match status" value="1"/>
</dbReference>
<evidence type="ECO:0000256" key="1">
    <source>
        <dbReference type="ARBA" id="ARBA00022491"/>
    </source>
</evidence>
<protein>
    <submittedName>
        <fullName evidence="7">AraC family transcriptional regulator</fullName>
    </submittedName>
</protein>
<evidence type="ECO:0000256" key="5">
    <source>
        <dbReference type="SAM" id="MobiDB-lite"/>
    </source>
</evidence>
<gene>
    <name evidence="7" type="ORF">XsacCFBP4641_00965</name>
</gene>
<name>A0A2P5Z9B5_9XANT</name>
<evidence type="ECO:0000256" key="3">
    <source>
        <dbReference type="ARBA" id="ARBA00023125"/>
    </source>
</evidence>
<dbReference type="RefSeq" id="WP_040902249.1">
    <property type="nucleotide sequence ID" value="NZ_CP132343.1"/>
</dbReference>
<dbReference type="PROSITE" id="PS01124">
    <property type="entry name" value="HTH_ARAC_FAMILY_2"/>
    <property type="match status" value="1"/>
</dbReference>
<keyword evidence="4" id="KW-0804">Transcription</keyword>
<dbReference type="PANTHER" id="PTHR11019:SF159">
    <property type="entry name" value="TRANSCRIPTIONAL REGULATOR-RELATED"/>
    <property type="match status" value="1"/>
</dbReference>
<keyword evidence="3" id="KW-0238">DNA-binding</keyword>
<dbReference type="CDD" id="cd06124">
    <property type="entry name" value="cupin_NimR-like_N"/>
    <property type="match status" value="1"/>
</dbReference>
<reference evidence="7 8" key="1">
    <citation type="submission" date="2016-08" db="EMBL/GenBank/DDBJ databases">
        <authorList>
            <person name="Seilhamer J.J."/>
        </authorList>
    </citation>
    <scope>NUCLEOTIDE SEQUENCE [LARGE SCALE GENOMIC DNA]</scope>
    <source>
        <strain evidence="7 8">CFBP4641</strain>
    </source>
</reference>
<dbReference type="InterPro" id="IPR014710">
    <property type="entry name" value="RmlC-like_jellyroll"/>
</dbReference>
<evidence type="ECO:0000313" key="8">
    <source>
        <dbReference type="Proteomes" id="UP000247346"/>
    </source>
</evidence>
<proteinExistence type="predicted"/>
<evidence type="ECO:0000259" key="6">
    <source>
        <dbReference type="PROSITE" id="PS01124"/>
    </source>
</evidence>
<dbReference type="InterPro" id="IPR018060">
    <property type="entry name" value="HTH_AraC"/>
</dbReference>
<dbReference type="SMART" id="SM00342">
    <property type="entry name" value="HTH_ARAC"/>
    <property type="match status" value="1"/>
</dbReference>
<feature type="domain" description="HTH araC/xylS-type" evidence="6">
    <location>
        <begin position="180"/>
        <end position="280"/>
    </location>
</feature>
<dbReference type="SUPFAM" id="SSF46689">
    <property type="entry name" value="Homeodomain-like"/>
    <property type="match status" value="1"/>
</dbReference>
<dbReference type="STRING" id="56458.SB85_04970"/>
<keyword evidence="2" id="KW-0805">Transcription regulation</keyword>
<dbReference type="EMBL" id="MDEK01000001">
    <property type="protein sequence ID" value="PPU85197.1"/>
    <property type="molecule type" value="Genomic_DNA"/>
</dbReference>
<dbReference type="OrthoDB" id="9804543at2"/>
<dbReference type="InterPro" id="IPR009057">
    <property type="entry name" value="Homeodomain-like_sf"/>
</dbReference>
<dbReference type="AlphaFoldDB" id="A0A2P5Z9B5"/>
<dbReference type="GeneID" id="93879755"/>
<dbReference type="Pfam" id="PF02311">
    <property type="entry name" value="AraC_binding"/>
    <property type="match status" value="1"/>
</dbReference>
<keyword evidence="1" id="KW-0678">Repressor</keyword>
<comment type="caution">
    <text evidence="7">The sequence shown here is derived from an EMBL/GenBank/DDBJ whole genome shotgun (WGS) entry which is preliminary data.</text>
</comment>
<dbReference type="InterPro" id="IPR003313">
    <property type="entry name" value="AraC-bd"/>
</dbReference>
<sequence>MDIEIAPTHAVPSPVANGSDSALDPRAMEWFERADGPPALAFLAHSPVSLRREVDWHRHVRGQLIYVEDGVLGTRTAHGQWSLPPGCAGWMPPQELHTVQVSGRVRSYLVLLRPDVCADLPPRTCVIGMNGLFREVLRRMTQWGVPLELEAEQQRLCAVLLDEVRNAPVEHLHLPMPRDRRLLRIATQLLETPADDRSLAQWAHWAGLSPRSLSRHFRDETGFGFAGWRQQARLAEALRRLSDGASVADTAFRLGYSSPSAFVTAFRGRFGHPPARYLASAGGTRGLASPAASG</sequence>
<feature type="region of interest" description="Disordered" evidence="5">
    <location>
        <begin position="1"/>
        <end position="20"/>
    </location>
</feature>